<feature type="transmembrane region" description="Helical" evidence="16">
    <location>
        <begin position="609"/>
        <end position="634"/>
    </location>
</feature>
<evidence type="ECO:0000256" key="13">
    <source>
        <dbReference type="ARBA" id="ARBA00022989"/>
    </source>
</evidence>
<dbReference type="SFLD" id="SFLDF00027">
    <property type="entry name" value="p-type_atpase"/>
    <property type="match status" value="1"/>
</dbReference>
<comment type="subcellular location">
    <subcellularLocation>
        <location evidence="1 16">Cell membrane</location>
        <topology evidence="1 16">Multi-pass membrane protein</topology>
    </subcellularLocation>
</comment>
<dbReference type="Gene3D" id="2.70.150.10">
    <property type="entry name" value="Calcium-transporting ATPase, cytoplasmic transduction domain A"/>
    <property type="match status" value="1"/>
</dbReference>
<dbReference type="Gene3D" id="3.40.50.1000">
    <property type="entry name" value="HAD superfamily/HAD-like"/>
    <property type="match status" value="1"/>
</dbReference>
<keyword evidence="13 16" id="KW-1133">Transmembrane helix</keyword>
<keyword evidence="12 16" id="KW-1278">Translocase</keyword>
<keyword evidence="11 16" id="KW-0630">Potassium</keyword>
<dbReference type="PRINTS" id="PR00119">
    <property type="entry name" value="CATATPASE"/>
</dbReference>
<dbReference type="Proteomes" id="UP001157161">
    <property type="component" value="Unassembled WGS sequence"/>
</dbReference>
<gene>
    <name evidence="16 18" type="primary">kdpB</name>
    <name evidence="18" type="ORF">GCM10025875_29950</name>
</gene>
<evidence type="ECO:0000256" key="7">
    <source>
        <dbReference type="ARBA" id="ARBA00022723"/>
    </source>
</evidence>
<evidence type="ECO:0000256" key="9">
    <source>
        <dbReference type="ARBA" id="ARBA00022840"/>
    </source>
</evidence>
<dbReference type="InterPro" id="IPR006391">
    <property type="entry name" value="P-type_ATPase_bsu_IA"/>
</dbReference>
<dbReference type="AlphaFoldDB" id="A0AA37XH41"/>
<evidence type="ECO:0000256" key="10">
    <source>
        <dbReference type="ARBA" id="ARBA00022842"/>
    </source>
</evidence>
<keyword evidence="3 16" id="KW-1003">Cell membrane</keyword>
<dbReference type="PROSITE" id="PS00154">
    <property type="entry name" value="ATPASE_E1_E2"/>
    <property type="match status" value="1"/>
</dbReference>
<dbReference type="FunFam" id="2.70.150.10:FF:000033">
    <property type="entry name" value="Potassium-transporting ATPase ATP-binding subunit"/>
    <property type="match status" value="1"/>
</dbReference>
<dbReference type="Pfam" id="PF00702">
    <property type="entry name" value="Hydrolase"/>
    <property type="match status" value="1"/>
</dbReference>
<dbReference type="NCBIfam" id="TIGR01494">
    <property type="entry name" value="ATPase_P-type"/>
    <property type="match status" value="2"/>
</dbReference>
<evidence type="ECO:0000256" key="3">
    <source>
        <dbReference type="ARBA" id="ARBA00022475"/>
    </source>
</evidence>
<dbReference type="InterPro" id="IPR008250">
    <property type="entry name" value="ATPase_P-typ_transduc_dom_A_sf"/>
</dbReference>
<name>A0AA37XH41_9MICO</name>
<keyword evidence="14 16" id="KW-0406">Ion transport</keyword>
<feature type="active site" description="4-aspartylphosphate intermediate" evidence="16">
    <location>
        <position position="255"/>
    </location>
</feature>
<comment type="catalytic activity">
    <reaction evidence="16">
        <text>K(+)(out) + ATP + H2O = K(+)(in) + ADP + phosphate + H(+)</text>
        <dbReference type="Rhea" id="RHEA:16777"/>
        <dbReference type="ChEBI" id="CHEBI:15377"/>
        <dbReference type="ChEBI" id="CHEBI:15378"/>
        <dbReference type="ChEBI" id="CHEBI:29103"/>
        <dbReference type="ChEBI" id="CHEBI:30616"/>
        <dbReference type="ChEBI" id="CHEBI:43474"/>
        <dbReference type="ChEBI" id="CHEBI:456216"/>
        <dbReference type="EC" id="7.2.2.6"/>
    </reaction>
</comment>
<keyword evidence="5 16" id="KW-0597">Phosphoprotein</keyword>
<feature type="transmembrane region" description="Helical" evidence="16">
    <location>
        <begin position="199"/>
        <end position="224"/>
    </location>
</feature>
<dbReference type="HAMAP" id="MF_00285">
    <property type="entry name" value="KdpB"/>
    <property type="match status" value="1"/>
</dbReference>
<dbReference type="NCBIfam" id="TIGR01497">
    <property type="entry name" value="kdpB"/>
    <property type="match status" value="1"/>
</dbReference>
<dbReference type="GO" id="GO:0005524">
    <property type="term" value="F:ATP binding"/>
    <property type="evidence" value="ECO:0007669"/>
    <property type="project" value="UniProtKB-UniRule"/>
</dbReference>
<comment type="caution">
    <text evidence="16">Lacks conserved residue(s) required for the propagation of feature annotation.</text>
</comment>
<feature type="binding site" evidence="16">
    <location>
        <begin position="322"/>
        <end position="329"/>
    </location>
    <ligand>
        <name>ATP</name>
        <dbReference type="ChEBI" id="CHEBI:30616"/>
    </ligand>
</feature>
<organism evidence="18 19">
    <name type="scientific">Litorihabitans aurantiacus</name>
    <dbReference type="NCBI Taxonomy" id="1930061"/>
    <lineage>
        <taxon>Bacteria</taxon>
        <taxon>Bacillati</taxon>
        <taxon>Actinomycetota</taxon>
        <taxon>Actinomycetes</taxon>
        <taxon>Micrococcales</taxon>
        <taxon>Beutenbergiaceae</taxon>
        <taxon>Litorihabitans</taxon>
    </lineage>
</organism>
<evidence type="ECO:0000256" key="2">
    <source>
        <dbReference type="ARBA" id="ARBA00022448"/>
    </source>
</evidence>
<evidence type="ECO:0000313" key="18">
    <source>
        <dbReference type="EMBL" id="GMA33003.1"/>
    </source>
</evidence>
<dbReference type="GO" id="GO:0008556">
    <property type="term" value="F:P-type potassium transmembrane transporter activity"/>
    <property type="evidence" value="ECO:0007669"/>
    <property type="project" value="UniProtKB-UniRule"/>
</dbReference>
<feature type="transmembrane region" description="Helical" evidence="16">
    <location>
        <begin position="167"/>
        <end position="187"/>
    </location>
</feature>
<dbReference type="InterPro" id="IPR059000">
    <property type="entry name" value="ATPase_P-type_domA"/>
</dbReference>
<feature type="transmembrane region" description="Helical" evidence="16">
    <location>
        <begin position="6"/>
        <end position="27"/>
    </location>
</feature>
<feature type="binding site" evidence="16">
    <location>
        <position position="292"/>
    </location>
    <ligand>
        <name>ATP</name>
        <dbReference type="ChEBI" id="CHEBI:30616"/>
    </ligand>
</feature>
<dbReference type="InterPro" id="IPR023214">
    <property type="entry name" value="HAD_sf"/>
</dbReference>
<proteinExistence type="inferred from homology"/>
<comment type="subunit">
    <text evidence="16">The system is composed of three essential subunits: KdpA, KdpB and KdpC.</text>
</comment>
<sequence>MPGVFTGVIGAWLWLTVIFSNLAEAVAEGRGKAQADSLRATRTSTAATLVRFYDAAHDAAAERSETTEVPSSDLKVGDVVVVELGELIPGDGDVVHGIASVDESAITGESAPVVRESGGDRSAVTGGTRVLSDRIVVRITSKPGETFVDRMIALVEGASRQRTPNEIALNILLASLSVVFLVVTLTLNPIASYVGAPVSLTVLVALLVCLIPTTIGALLSAIGIAGMDRLVQRNVLAMSGRAVEAAGDVTTLLLDKTGTITYGNRQARNVVPMQGVSREELLAAAAHASAADPTPEGQSIVVLAREEGVAQETSSNGEVVPFTAQTRMSGLDLPDGTRIRKGAGSAVAAWVAGTGTDVSASAAAELDGAVTAISASGGTPLVVARQESDGGARVLGVVHLKDVVKEGLTERFEQLRAMGIRTVMVTGDNPLTAAAIAKEAGVDDFLAEATPEDKLAYIRKEQHGGNLVAMTGDGTNDAPALAQADVGVAMNTGTSAAKEAGNMIDLDSDPTKLIDIVSIGKQLLITRGSLTTFSIANDIAKYFAIIPAMFMGVFPGLAALNVMQLSSPASAVLSAIVFNALVIVALIPLALRGVKYRPGTASSLLSRNLLVFGLGGVIVPFIGIKAIDLLISLVPGF</sequence>
<keyword evidence="2 16" id="KW-0813">Transport</keyword>
<keyword evidence="9 16" id="KW-0067">ATP-binding</keyword>
<evidence type="ECO:0000313" key="19">
    <source>
        <dbReference type="Proteomes" id="UP001157161"/>
    </source>
</evidence>
<dbReference type="SUPFAM" id="SSF81665">
    <property type="entry name" value="Calcium ATPase, transmembrane domain M"/>
    <property type="match status" value="1"/>
</dbReference>
<dbReference type="EC" id="7.2.2.6" evidence="16"/>
<feature type="domain" description="P-type ATPase A" evidence="17">
    <location>
        <begin position="64"/>
        <end position="156"/>
    </location>
</feature>
<dbReference type="SFLD" id="SFLDS00003">
    <property type="entry name" value="Haloacid_Dehalogenase"/>
    <property type="match status" value="1"/>
</dbReference>
<dbReference type="InterPro" id="IPR036412">
    <property type="entry name" value="HAD-like_sf"/>
</dbReference>
<feature type="binding site" evidence="16">
    <location>
        <position position="296"/>
    </location>
    <ligand>
        <name>ATP</name>
        <dbReference type="ChEBI" id="CHEBI:30616"/>
    </ligand>
</feature>
<protein>
    <recommendedName>
        <fullName evidence="16">Potassium-transporting ATPase ATP-binding subunit</fullName>
        <ecNumber evidence="16">7.2.2.6</ecNumber>
    </recommendedName>
    <alternativeName>
        <fullName evidence="16">ATP phosphohydrolase [potassium-transporting] B chain</fullName>
    </alternativeName>
    <alternativeName>
        <fullName evidence="16">Potassium-binding and translocating subunit B</fullName>
    </alternativeName>
    <alternativeName>
        <fullName evidence="16">Potassium-translocating ATPase B chain</fullName>
    </alternativeName>
</protein>
<feature type="binding site" evidence="16">
    <location>
        <position position="473"/>
    </location>
    <ligand>
        <name>Mg(2+)</name>
        <dbReference type="ChEBI" id="CHEBI:18420"/>
    </ligand>
</feature>
<dbReference type="InterPro" id="IPR023298">
    <property type="entry name" value="ATPase_P-typ_TM_dom_sf"/>
</dbReference>
<feature type="binding site" evidence="16">
    <location>
        <position position="341"/>
    </location>
    <ligand>
        <name>ATP</name>
        <dbReference type="ChEBI" id="CHEBI:30616"/>
    </ligand>
</feature>
<dbReference type="SUPFAM" id="SSF56784">
    <property type="entry name" value="HAD-like"/>
    <property type="match status" value="1"/>
</dbReference>
<evidence type="ECO:0000256" key="14">
    <source>
        <dbReference type="ARBA" id="ARBA00023065"/>
    </source>
</evidence>
<feature type="binding site" evidence="16">
    <location>
        <position position="477"/>
    </location>
    <ligand>
        <name>Mg(2+)</name>
        <dbReference type="ChEBI" id="CHEBI:18420"/>
    </ligand>
</feature>
<keyword evidence="4 16" id="KW-0633">Potassium transport</keyword>
<reference evidence="18" key="2">
    <citation type="submission" date="2023-02" db="EMBL/GenBank/DDBJ databases">
        <authorList>
            <person name="Sun Q."/>
            <person name="Mori K."/>
        </authorList>
    </citation>
    <scope>NUCLEOTIDE SEQUENCE</scope>
    <source>
        <strain evidence="18">NBRC 112290</strain>
    </source>
</reference>
<accession>A0AA37XH41</accession>
<comment type="caution">
    <text evidence="18">The sequence shown here is derived from an EMBL/GenBank/DDBJ whole genome shotgun (WGS) entry which is preliminary data.</text>
</comment>
<feature type="transmembrane region" description="Helical" evidence="16">
    <location>
        <begin position="569"/>
        <end position="589"/>
    </location>
</feature>
<evidence type="ECO:0000256" key="8">
    <source>
        <dbReference type="ARBA" id="ARBA00022741"/>
    </source>
</evidence>
<comment type="similarity">
    <text evidence="16">Belongs to the cation transport ATPase (P-type) (TC 3.A.3) family. Type IA subfamily.</text>
</comment>
<keyword evidence="15 16" id="KW-0472">Membrane</keyword>
<evidence type="ECO:0000256" key="5">
    <source>
        <dbReference type="ARBA" id="ARBA00022553"/>
    </source>
</evidence>
<keyword evidence="19" id="KW-1185">Reference proteome</keyword>
<dbReference type="InterPro" id="IPR001757">
    <property type="entry name" value="P_typ_ATPase"/>
</dbReference>
<evidence type="ECO:0000259" key="17">
    <source>
        <dbReference type="Pfam" id="PF00122"/>
    </source>
</evidence>
<evidence type="ECO:0000256" key="12">
    <source>
        <dbReference type="ARBA" id="ARBA00022967"/>
    </source>
</evidence>
<evidence type="ECO:0000256" key="6">
    <source>
        <dbReference type="ARBA" id="ARBA00022692"/>
    </source>
</evidence>
<comment type="function">
    <text evidence="16">Part of the high-affinity ATP-driven potassium transport (or Kdp) system, which catalyzes the hydrolysis of ATP coupled with the electrogenic transport of potassium into the cytoplasm. This subunit is responsible for energy coupling to the transport system and for the release of the potassium ions to the cytoplasm.</text>
</comment>
<dbReference type="PANTHER" id="PTHR43743:SF1">
    <property type="entry name" value="POTASSIUM-TRANSPORTING ATPASE ATP-BINDING SUBUNIT"/>
    <property type="match status" value="1"/>
</dbReference>
<dbReference type="SFLD" id="SFLDG00002">
    <property type="entry name" value="C1.7:_P-type_atpase_like"/>
    <property type="match status" value="1"/>
</dbReference>
<dbReference type="GO" id="GO:0000287">
    <property type="term" value="F:magnesium ion binding"/>
    <property type="evidence" value="ECO:0007669"/>
    <property type="project" value="UniProtKB-UniRule"/>
</dbReference>
<dbReference type="InterPro" id="IPR023299">
    <property type="entry name" value="ATPase_P-typ_cyto_dom_N"/>
</dbReference>
<evidence type="ECO:0000256" key="16">
    <source>
        <dbReference type="HAMAP-Rule" id="MF_00285"/>
    </source>
</evidence>
<dbReference type="GO" id="GO:0016887">
    <property type="term" value="F:ATP hydrolysis activity"/>
    <property type="evidence" value="ECO:0007669"/>
    <property type="project" value="InterPro"/>
</dbReference>
<evidence type="ECO:0000256" key="1">
    <source>
        <dbReference type="ARBA" id="ARBA00004651"/>
    </source>
</evidence>
<feature type="transmembrane region" description="Helical" evidence="16">
    <location>
        <begin position="542"/>
        <end position="563"/>
    </location>
</feature>
<reference evidence="18" key="1">
    <citation type="journal article" date="2014" name="Int. J. Syst. Evol. Microbiol.">
        <title>Complete genome sequence of Corynebacterium casei LMG S-19264T (=DSM 44701T), isolated from a smear-ripened cheese.</title>
        <authorList>
            <consortium name="US DOE Joint Genome Institute (JGI-PGF)"/>
            <person name="Walter F."/>
            <person name="Albersmeier A."/>
            <person name="Kalinowski J."/>
            <person name="Ruckert C."/>
        </authorList>
    </citation>
    <scope>NUCLEOTIDE SEQUENCE</scope>
    <source>
        <strain evidence="18">NBRC 112290</strain>
    </source>
</reference>
<dbReference type="Pfam" id="PF00122">
    <property type="entry name" value="E1-E2_ATPase"/>
    <property type="match status" value="1"/>
</dbReference>
<dbReference type="GO" id="GO:0005886">
    <property type="term" value="C:plasma membrane"/>
    <property type="evidence" value="ECO:0007669"/>
    <property type="project" value="UniProtKB-SubCell"/>
</dbReference>
<dbReference type="InterPro" id="IPR018303">
    <property type="entry name" value="ATPase_P-typ_P_site"/>
</dbReference>
<keyword evidence="6 16" id="KW-0812">Transmembrane</keyword>
<evidence type="ECO:0000256" key="15">
    <source>
        <dbReference type="ARBA" id="ARBA00023136"/>
    </source>
</evidence>
<evidence type="ECO:0000256" key="4">
    <source>
        <dbReference type="ARBA" id="ARBA00022538"/>
    </source>
</evidence>
<dbReference type="SUPFAM" id="SSF81653">
    <property type="entry name" value="Calcium ATPase, transduction domain A"/>
    <property type="match status" value="1"/>
</dbReference>
<dbReference type="EMBL" id="BSUM01000001">
    <property type="protein sequence ID" value="GMA33003.1"/>
    <property type="molecule type" value="Genomic_DNA"/>
</dbReference>
<keyword evidence="8 16" id="KW-0547">Nucleotide-binding</keyword>
<keyword evidence="10 16" id="KW-0460">Magnesium</keyword>
<evidence type="ECO:0000256" key="11">
    <source>
        <dbReference type="ARBA" id="ARBA00022958"/>
    </source>
</evidence>
<dbReference type="PANTHER" id="PTHR43743">
    <property type="entry name" value="POTASSIUM-TRANSPORTING ATPASE ATP-BINDING SUBUNIT"/>
    <property type="match status" value="1"/>
</dbReference>
<dbReference type="InterPro" id="IPR044492">
    <property type="entry name" value="P_typ_ATPase_HD_dom"/>
</dbReference>
<dbReference type="Gene3D" id="3.40.1110.10">
    <property type="entry name" value="Calcium-transporting ATPase, cytoplasmic domain N"/>
    <property type="match status" value="1"/>
</dbReference>
<keyword evidence="7 16" id="KW-0479">Metal-binding</keyword>